<dbReference type="EMBL" id="QEFP02000015">
    <property type="protein sequence ID" value="MCC5447221.1"/>
    <property type="molecule type" value="Genomic_DNA"/>
</dbReference>
<organism evidence="3">
    <name type="scientific">Nanobsidianus stetteri</name>
    <dbReference type="NCBI Taxonomy" id="1294122"/>
    <lineage>
        <taxon>Archaea</taxon>
        <taxon>Nanobdellota</taxon>
        <taxon>Candidatus Nanoarchaeia</taxon>
        <taxon>Nanoarchaeales</taxon>
        <taxon>Nanopusillaceae</taxon>
        <taxon>Candidatus Nanobsidianus</taxon>
    </lineage>
</organism>
<dbReference type="AlphaFoldDB" id="A0A2T9WKE2"/>
<evidence type="ECO:0000313" key="3">
    <source>
        <dbReference type="EMBL" id="PVU68282.1"/>
    </source>
</evidence>
<dbReference type="CDD" id="cd00093">
    <property type="entry name" value="HTH_XRE"/>
    <property type="match status" value="1"/>
</dbReference>
<dbReference type="Gene3D" id="1.10.260.40">
    <property type="entry name" value="lambda repressor-like DNA-binding domains"/>
    <property type="match status" value="1"/>
</dbReference>
<proteinExistence type="predicted"/>
<dbReference type="SUPFAM" id="SSF47413">
    <property type="entry name" value="lambda repressor-like DNA-binding domains"/>
    <property type="match status" value="1"/>
</dbReference>
<gene>
    <name evidence="2" type="ORF">DDW03_002280</name>
    <name evidence="3" type="ORF">DDW03_02810</name>
</gene>
<reference evidence="3" key="1">
    <citation type="journal article" date="2015" name="Appl. Environ. Microbiol.">
        <title>Nanoarchaeota, Their Sulfolobales Host, and Nanoarchaeota Virus Distribution across Yellowstone National Park Hot Springs.</title>
        <authorList>
            <person name="Munson-McGee J.H."/>
            <person name="Field E.K."/>
            <person name="Bateson M."/>
            <person name="Rooney C."/>
            <person name="Stepanauskas R."/>
            <person name="Young M.J."/>
        </authorList>
    </citation>
    <scope>NUCLEOTIDE SEQUENCE [LARGE SCALE GENOMIC DNA]</scope>
    <source>
        <strain evidence="3">SCGC AB-777_F03</strain>
    </source>
</reference>
<evidence type="ECO:0000259" key="1">
    <source>
        <dbReference type="PROSITE" id="PS50943"/>
    </source>
</evidence>
<sequence>MTLRCELFVKELLPSIRKELSKILYDNYKMSQEEIADKLSITQSAVSQYLKGIRGKSYFEFDEEDKIILIKMAESLKKDKNIKLIDLQSMLCQLCEKRYKYVKCYIKV</sequence>
<dbReference type="EMBL" id="QEFP01000022">
    <property type="protein sequence ID" value="PVU68282.1"/>
    <property type="molecule type" value="Genomic_DNA"/>
</dbReference>
<reference evidence="2" key="2">
    <citation type="submission" date="2017-05" db="EMBL/GenBank/DDBJ databases">
        <authorList>
            <person name="Munson-Mcgee J.H."/>
        </authorList>
    </citation>
    <scope>NUCLEOTIDE SEQUENCE</scope>
    <source>
        <strain evidence="2">SCGC AB-777_F03</strain>
    </source>
</reference>
<dbReference type="Proteomes" id="UP000245509">
    <property type="component" value="Unassembled WGS sequence"/>
</dbReference>
<dbReference type="GO" id="GO:0003677">
    <property type="term" value="F:DNA binding"/>
    <property type="evidence" value="ECO:0007669"/>
    <property type="project" value="InterPro"/>
</dbReference>
<dbReference type="PANTHER" id="PTHR40730">
    <property type="entry name" value="TRANSCRIPTIONAL REGULATOR PROTEIN-LIKE PROTEIN"/>
    <property type="match status" value="1"/>
</dbReference>
<accession>A0A2T9WKE2</accession>
<dbReference type="RefSeq" id="WP_228615446.1">
    <property type="nucleotide sequence ID" value="NZ_QEFP02000015.1"/>
</dbReference>
<name>A0A2T9WKE2_NANST</name>
<dbReference type="Pfam" id="PF01381">
    <property type="entry name" value="HTH_3"/>
    <property type="match status" value="1"/>
</dbReference>
<feature type="domain" description="HTH cro/C1-type" evidence="1">
    <location>
        <begin position="29"/>
        <end position="54"/>
    </location>
</feature>
<dbReference type="InterPro" id="IPR010982">
    <property type="entry name" value="Lambda_DNA-bd_dom_sf"/>
</dbReference>
<dbReference type="PANTHER" id="PTHR40730:SF3">
    <property type="entry name" value="HTH CRO_C1-TYPE DOMAIN-CONTAINING PROTEIN"/>
    <property type="match status" value="1"/>
</dbReference>
<reference evidence="3" key="3">
    <citation type="submission" date="2017-05" db="EMBL/GenBank/DDBJ databases">
        <authorList>
            <person name="Song R."/>
            <person name="Chenine A.L."/>
            <person name="Ruprecht R.M."/>
        </authorList>
    </citation>
    <scope>NUCLEOTIDE SEQUENCE</scope>
    <source>
        <strain evidence="3">SCGC AB-777_F03</strain>
    </source>
</reference>
<comment type="caution">
    <text evidence="3">The sequence shown here is derived from an EMBL/GenBank/DDBJ whole genome shotgun (WGS) entry which is preliminary data.</text>
</comment>
<protein>
    <submittedName>
        <fullName evidence="2">Helix-turn-helix domain-containing protein</fullName>
    </submittedName>
</protein>
<reference evidence="2" key="4">
    <citation type="submission" date="2021-11" db="EMBL/GenBank/DDBJ databases">
        <authorList>
            <person name="Munson-Mcgee J."/>
            <person name="Field E."/>
            <person name="Bateson M."/>
            <person name="Rooney C."/>
            <person name="Stepanauskas R."/>
            <person name="Young M."/>
        </authorList>
    </citation>
    <scope>NUCLEOTIDE SEQUENCE</scope>
    <source>
        <strain evidence="2">SCGC AB-777_F03</strain>
    </source>
</reference>
<dbReference type="PROSITE" id="PS50943">
    <property type="entry name" value="HTH_CROC1"/>
    <property type="match status" value="1"/>
</dbReference>
<evidence type="ECO:0000313" key="2">
    <source>
        <dbReference type="EMBL" id="MCC5447221.1"/>
    </source>
</evidence>
<dbReference type="InterPro" id="IPR001387">
    <property type="entry name" value="Cro/C1-type_HTH"/>
</dbReference>